<dbReference type="InterPro" id="IPR037185">
    <property type="entry name" value="EmrE-like"/>
</dbReference>
<evidence type="ECO:0000313" key="4">
    <source>
        <dbReference type="Proteomes" id="UP000003806"/>
    </source>
</evidence>
<feature type="transmembrane region" description="Helical" evidence="1">
    <location>
        <begin position="34"/>
        <end position="53"/>
    </location>
</feature>
<dbReference type="GO" id="GO:0016020">
    <property type="term" value="C:membrane"/>
    <property type="evidence" value="ECO:0007669"/>
    <property type="project" value="InterPro"/>
</dbReference>
<dbReference type="Gene3D" id="1.10.3730.20">
    <property type="match status" value="2"/>
</dbReference>
<dbReference type="PANTHER" id="PTHR22911">
    <property type="entry name" value="ACYL-MALONYL CONDENSING ENZYME-RELATED"/>
    <property type="match status" value="1"/>
</dbReference>
<evidence type="ECO:0000256" key="1">
    <source>
        <dbReference type="SAM" id="Phobius"/>
    </source>
</evidence>
<feature type="transmembrane region" description="Helical" evidence="1">
    <location>
        <begin position="181"/>
        <end position="200"/>
    </location>
</feature>
<gene>
    <name evidence="3" type="ORF">JonanDRAFT_0023</name>
</gene>
<name>H0ULJ5_9BACT</name>
<dbReference type="eggNOG" id="COG0697">
    <property type="taxonomic scope" value="Bacteria"/>
</dbReference>
<dbReference type="HOGENOM" id="CLU_1000316_0_0_0"/>
<feature type="domain" description="EamA" evidence="2">
    <location>
        <begin position="8"/>
        <end position="136"/>
    </location>
</feature>
<feature type="transmembrane region" description="Helical" evidence="1">
    <location>
        <begin position="238"/>
        <end position="263"/>
    </location>
</feature>
<dbReference type="Pfam" id="PF00892">
    <property type="entry name" value="EamA"/>
    <property type="match status" value="2"/>
</dbReference>
<feature type="transmembrane region" description="Helical" evidence="1">
    <location>
        <begin position="104"/>
        <end position="136"/>
    </location>
</feature>
<dbReference type="PANTHER" id="PTHR22911:SF137">
    <property type="entry name" value="SOLUTE CARRIER FAMILY 35 MEMBER G2-RELATED"/>
    <property type="match status" value="1"/>
</dbReference>
<dbReference type="AlphaFoldDB" id="H0ULJ5"/>
<keyword evidence="1" id="KW-0812">Transmembrane</keyword>
<dbReference type="STRING" id="885272.JonanDRAFT_0023"/>
<feature type="transmembrane region" description="Helical" evidence="1">
    <location>
        <begin position="148"/>
        <end position="169"/>
    </location>
</feature>
<dbReference type="OrthoDB" id="2330at2"/>
<keyword evidence="4" id="KW-1185">Reference proteome</keyword>
<feature type="transmembrane region" description="Helical" evidence="1">
    <location>
        <begin position="65"/>
        <end position="84"/>
    </location>
</feature>
<dbReference type="SUPFAM" id="SSF103481">
    <property type="entry name" value="Multidrug resistance efflux transporter EmrE"/>
    <property type="match status" value="2"/>
</dbReference>
<dbReference type="Proteomes" id="UP000003806">
    <property type="component" value="Chromosome"/>
</dbReference>
<accession>H0ULJ5</accession>
<evidence type="ECO:0000259" key="2">
    <source>
        <dbReference type="Pfam" id="PF00892"/>
    </source>
</evidence>
<reference evidence="3 4" key="1">
    <citation type="submission" date="2011-11" db="EMBL/GenBank/DDBJ databases">
        <title>The Noncontiguous Finished genome of Jonquetella anthropi DSM 22815.</title>
        <authorList>
            <consortium name="US DOE Joint Genome Institute (JGI-PGF)"/>
            <person name="Lucas S."/>
            <person name="Copeland A."/>
            <person name="Lapidus A."/>
            <person name="Glavina del Rio T."/>
            <person name="Dalin E."/>
            <person name="Tice H."/>
            <person name="Bruce D."/>
            <person name="Goodwin L."/>
            <person name="Pitluck S."/>
            <person name="Peters L."/>
            <person name="Mikhailova N."/>
            <person name="Held B."/>
            <person name="Kyrpides N."/>
            <person name="Mavromatis K."/>
            <person name="Ivanova N."/>
            <person name="Markowitz V."/>
            <person name="Cheng J.-F."/>
            <person name="Hugenholtz P."/>
            <person name="Woyke T."/>
            <person name="Wu D."/>
            <person name="Gronow S."/>
            <person name="Wellnitz S."/>
            <person name="Brambilla E."/>
            <person name="Klenk H.-P."/>
            <person name="Eisen J.A."/>
        </authorList>
    </citation>
    <scope>NUCLEOTIDE SEQUENCE [LARGE SCALE GENOMIC DNA]</scope>
    <source>
        <strain evidence="3 4">DSM 22815</strain>
    </source>
</reference>
<keyword evidence="1" id="KW-0472">Membrane</keyword>
<dbReference type="RefSeq" id="WP_008522268.1">
    <property type="nucleotide sequence ID" value="NZ_CM001376.1"/>
</dbReference>
<feature type="domain" description="EamA" evidence="2">
    <location>
        <begin position="147"/>
        <end position="285"/>
    </location>
</feature>
<dbReference type="EMBL" id="CM001376">
    <property type="protein sequence ID" value="EHM12460.1"/>
    <property type="molecule type" value="Genomic_DNA"/>
</dbReference>
<sequence length="288" mass="30154">MSSLNLSYCLMAALIWASSPLVFRACQSRLPSLAMVALRGAGFVLFGVVSALLTDSPLLLSRWELWFSVAVTILSMGGGEWLYVVAVRDLGPGLAAAVSSTYPIFAGLAAFLFMGERVTVGTAVGTALVIAGLWFLRTQGAVGFSRRGFICALTCAAMSGVSLATSRLAMATGVITSTALIFWKSLVVGAVTTSLWLVLGRRQARTGQARPMDVLLLVTSGVCSLGLGNYLVNLAMRTVSAAVASALGATTPLWAVLLARLLFGDRLSVRQWVGVVGVLVGTVVVDLF</sequence>
<evidence type="ECO:0000313" key="3">
    <source>
        <dbReference type="EMBL" id="EHM12460.1"/>
    </source>
</evidence>
<proteinExistence type="predicted"/>
<organism evidence="3 4">
    <name type="scientific">Jonquetella anthropi DSM 22815</name>
    <dbReference type="NCBI Taxonomy" id="885272"/>
    <lineage>
        <taxon>Bacteria</taxon>
        <taxon>Thermotogati</taxon>
        <taxon>Synergistota</taxon>
        <taxon>Synergistia</taxon>
        <taxon>Synergistales</taxon>
        <taxon>Dethiosulfovibrionaceae</taxon>
        <taxon>Jonquetella</taxon>
    </lineage>
</organism>
<feature type="transmembrane region" description="Helical" evidence="1">
    <location>
        <begin position="212"/>
        <end position="232"/>
    </location>
</feature>
<protein>
    <submittedName>
        <fullName evidence="3">Putative membrane protein</fullName>
    </submittedName>
</protein>
<keyword evidence="1" id="KW-1133">Transmembrane helix</keyword>
<dbReference type="InterPro" id="IPR000620">
    <property type="entry name" value="EamA_dom"/>
</dbReference>